<dbReference type="SUPFAM" id="SSF52047">
    <property type="entry name" value="RNI-like"/>
    <property type="match status" value="1"/>
</dbReference>
<reference evidence="1 2" key="1">
    <citation type="journal article" date="2012" name="Science">
        <title>The Paleozoic origin of enzymatic lignin decomposition reconstructed from 31 fungal genomes.</title>
        <authorList>
            <person name="Floudas D."/>
            <person name="Binder M."/>
            <person name="Riley R."/>
            <person name="Barry K."/>
            <person name="Blanchette R.A."/>
            <person name="Henrissat B."/>
            <person name="Martinez A.T."/>
            <person name="Otillar R."/>
            <person name="Spatafora J.W."/>
            <person name="Yadav J.S."/>
            <person name="Aerts A."/>
            <person name="Benoit I."/>
            <person name="Boyd A."/>
            <person name="Carlson A."/>
            <person name="Copeland A."/>
            <person name="Coutinho P.M."/>
            <person name="de Vries R.P."/>
            <person name="Ferreira P."/>
            <person name="Findley K."/>
            <person name="Foster B."/>
            <person name="Gaskell J."/>
            <person name="Glotzer D."/>
            <person name="Gorecki P."/>
            <person name="Heitman J."/>
            <person name="Hesse C."/>
            <person name="Hori C."/>
            <person name="Igarashi K."/>
            <person name="Jurgens J.A."/>
            <person name="Kallen N."/>
            <person name="Kersten P."/>
            <person name="Kohler A."/>
            <person name="Kuees U."/>
            <person name="Kumar T.K.A."/>
            <person name="Kuo A."/>
            <person name="LaButti K."/>
            <person name="Larrondo L.F."/>
            <person name="Lindquist E."/>
            <person name="Ling A."/>
            <person name="Lombard V."/>
            <person name="Lucas S."/>
            <person name="Lundell T."/>
            <person name="Martin R."/>
            <person name="McLaughlin D.J."/>
            <person name="Morgenstern I."/>
            <person name="Morin E."/>
            <person name="Murat C."/>
            <person name="Nagy L.G."/>
            <person name="Nolan M."/>
            <person name="Ohm R.A."/>
            <person name="Patyshakuliyeva A."/>
            <person name="Rokas A."/>
            <person name="Ruiz-Duenas F.J."/>
            <person name="Sabat G."/>
            <person name="Salamov A."/>
            <person name="Samejima M."/>
            <person name="Schmutz J."/>
            <person name="Slot J.C."/>
            <person name="St John F."/>
            <person name="Stenlid J."/>
            <person name="Sun H."/>
            <person name="Sun S."/>
            <person name="Syed K."/>
            <person name="Tsang A."/>
            <person name="Wiebenga A."/>
            <person name="Young D."/>
            <person name="Pisabarro A."/>
            <person name="Eastwood D.C."/>
            <person name="Martin F."/>
            <person name="Cullen D."/>
            <person name="Grigoriev I.V."/>
            <person name="Hibbett D.S."/>
        </authorList>
    </citation>
    <scope>NUCLEOTIDE SEQUENCE [LARGE SCALE GENOMIC DNA]</scope>
    <source>
        <strain evidence="1 2">ATCC 11539</strain>
    </source>
</reference>
<dbReference type="OrthoDB" id="3341212at2759"/>
<protein>
    <recommendedName>
        <fullName evidence="3">F-box domain-containing protein</fullName>
    </recommendedName>
</protein>
<organism evidence="1 2">
    <name type="scientific">Gloeophyllum trabeum (strain ATCC 11539 / FP-39264 / Madison 617)</name>
    <name type="common">Brown rot fungus</name>
    <dbReference type="NCBI Taxonomy" id="670483"/>
    <lineage>
        <taxon>Eukaryota</taxon>
        <taxon>Fungi</taxon>
        <taxon>Dikarya</taxon>
        <taxon>Basidiomycota</taxon>
        <taxon>Agaricomycotina</taxon>
        <taxon>Agaricomycetes</taxon>
        <taxon>Gloeophyllales</taxon>
        <taxon>Gloeophyllaceae</taxon>
        <taxon>Gloeophyllum</taxon>
    </lineage>
</organism>
<dbReference type="InterPro" id="IPR032675">
    <property type="entry name" value="LRR_dom_sf"/>
</dbReference>
<evidence type="ECO:0000313" key="1">
    <source>
        <dbReference type="EMBL" id="EPQ51726.1"/>
    </source>
</evidence>
<evidence type="ECO:0008006" key="3">
    <source>
        <dbReference type="Google" id="ProtNLM"/>
    </source>
</evidence>
<dbReference type="Proteomes" id="UP000030669">
    <property type="component" value="Unassembled WGS sequence"/>
</dbReference>
<dbReference type="KEGG" id="gtr:GLOTRDRAFT_132545"/>
<dbReference type="GeneID" id="19302523"/>
<evidence type="ECO:0000313" key="2">
    <source>
        <dbReference type="Proteomes" id="UP000030669"/>
    </source>
</evidence>
<proteinExistence type="predicted"/>
<accession>S7PVR7</accession>
<dbReference type="Gene3D" id="3.80.10.10">
    <property type="entry name" value="Ribonuclease Inhibitor"/>
    <property type="match status" value="1"/>
</dbReference>
<name>S7PVR7_GLOTA</name>
<dbReference type="HOGENOM" id="CLU_717744_0_0_1"/>
<gene>
    <name evidence="1" type="ORF">GLOTRDRAFT_132545</name>
</gene>
<dbReference type="EMBL" id="KB469309">
    <property type="protein sequence ID" value="EPQ51726.1"/>
    <property type="molecule type" value="Genomic_DNA"/>
</dbReference>
<sequence>MYMDLESDVPAPEFPRMMQLVVLNLYRLRFFEFKTQDRYGLGRVRRLLDHRVAPRLTYLHLRTFDMDPNVIVFQPNPKRGRILTSGAPVLQTLRLEGTDLPRHTGCLSSLTTLELRIRLDAPLTLNDLISALAPCHGTLENLIFCGGVDRFDMATTAGTLPSMTDPSLCLHALKSLTLVTADFAILCEHLEASNLTVLDVDIDSFLWRPEDTLAFPVCLRLPDGTPRFPKVEVLHLWGFFDEAITNSMTEEFFFVLPEVKDLRIARASGNSFLRILSRSASRNFWPKLETLTLSLPRPDLLKKFMRARYLAQVPVKNLSLCDHTDNLRTLDTFVEFGLQKFSLYRKGKSRRYVAPSISDDECADYEYQTSDCTSGSELDDSSDSS</sequence>
<dbReference type="RefSeq" id="XP_007869635.1">
    <property type="nucleotide sequence ID" value="XM_007871444.1"/>
</dbReference>
<dbReference type="AlphaFoldDB" id="S7PVR7"/>
<keyword evidence="2" id="KW-1185">Reference proteome</keyword>